<name>A0A9X1DB04_9SPHN</name>
<reference evidence="5" key="1">
    <citation type="submission" date="2021-05" db="EMBL/GenBank/DDBJ databases">
        <title>Genome of Sphingobium sp. strain.</title>
        <authorList>
            <person name="Fan R."/>
        </authorList>
    </citation>
    <scope>NUCLEOTIDE SEQUENCE</scope>
    <source>
        <strain evidence="5">H33</strain>
    </source>
</reference>
<dbReference type="InterPro" id="IPR036388">
    <property type="entry name" value="WH-like_DNA-bd_sf"/>
</dbReference>
<evidence type="ECO:0000313" key="6">
    <source>
        <dbReference type="Proteomes" id="UP001138757"/>
    </source>
</evidence>
<dbReference type="PANTHER" id="PTHR33204:SF18">
    <property type="entry name" value="TRANSCRIPTIONAL REGULATORY PROTEIN"/>
    <property type="match status" value="1"/>
</dbReference>
<dbReference type="GO" id="GO:0003677">
    <property type="term" value="F:DNA binding"/>
    <property type="evidence" value="ECO:0007669"/>
    <property type="project" value="UniProtKB-KW"/>
</dbReference>
<dbReference type="SUPFAM" id="SSF46785">
    <property type="entry name" value="Winged helix' DNA-binding domain"/>
    <property type="match status" value="1"/>
</dbReference>
<dbReference type="InterPro" id="IPR002577">
    <property type="entry name" value="HTH_HxlR"/>
</dbReference>
<dbReference type="InterPro" id="IPR036390">
    <property type="entry name" value="WH_DNA-bd_sf"/>
</dbReference>
<accession>A0A9X1DB04</accession>
<gene>
    <name evidence="5" type="ORF">KK488_06550</name>
</gene>
<dbReference type="PANTHER" id="PTHR33204">
    <property type="entry name" value="TRANSCRIPTIONAL REGULATOR, MARR FAMILY"/>
    <property type="match status" value="1"/>
</dbReference>
<sequence>MKLEKTTNRSRLATKGESIRRYDDACGTAHGLELLGERWALFVVRELMLGPRRFSDLRGDLPGLSANVLTQRLIELEARGIIEKTTLPPPANVQVYGLTPWGYEAEIIVKELGRWAARSPAHDPNLPISPVSIMLSMRTLLVPERAKGLDFVVGFRFGSLAFRGHVRNGEIAITREEPKDAAAIFTGTAPGLGAYVHGKVPPAELEPAGLLKAEGDPELISLFPILFELPVKVGAEG</sequence>
<organism evidence="5 6">
    <name type="scientific">Sphingobium nicotianae</name>
    <dbReference type="NCBI Taxonomy" id="2782607"/>
    <lineage>
        <taxon>Bacteria</taxon>
        <taxon>Pseudomonadati</taxon>
        <taxon>Pseudomonadota</taxon>
        <taxon>Alphaproteobacteria</taxon>
        <taxon>Sphingomonadales</taxon>
        <taxon>Sphingomonadaceae</taxon>
        <taxon>Sphingobium</taxon>
    </lineage>
</organism>
<evidence type="ECO:0000259" key="4">
    <source>
        <dbReference type="PROSITE" id="PS51118"/>
    </source>
</evidence>
<dbReference type="Gene3D" id="1.10.10.10">
    <property type="entry name" value="Winged helix-like DNA-binding domain superfamily/Winged helix DNA-binding domain"/>
    <property type="match status" value="1"/>
</dbReference>
<protein>
    <submittedName>
        <fullName evidence="5">Helix-turn-helix transcriptional regulator</fullName>
    </submittedName>
</protein>
<keyword evidence="2" id="KW-0238">DNA-binding</keyword>
<dbReference type="Proteomes" id="UP001138757">
    <property type="component" value="Unassembled WGS sequence"/>
</dbReference>
<dbReference type="EMBL" id="JAHGAW010000004">
    <property type="protein sequence ID" value="MBT2186605.1"/>
    <property type="molecule type" value="Genomic_DNA"/>
</dbReference>
<dbReference type="InterPro" id="IPR036527">
    <property type="entry name" value="SCP2_sterol-bd_dom_sf"/>
</dbReference>
<dbReference type="RefSeq" id="WP_214622363.1">
    <property type="nucleotide sequence ID" value="NZ_JAHGAW010000004.1"/>
</dbReference>
<feature type="domain" description="HTH hxlR-type" evidence="4">
    <location>
        <begin position="26"/>
        <end position="124"/>
    </location>
</feature>
<evidence type="ECO:0000313" key="5">
    <source>
        <dbReference type="EMBL" id="MBT2186605.1"/>
    </source>
</evidence>
<evidence type="ECO:0000256" key="2">
    <source>
        <dbReference type="ARBA" id="ARBA00023125"/>
    </source>
</evidence>
<evidence type="ECO:0000256" key="1">
    <source>
        <dbReference type="ARBA" id="ARBA00023015"/>
    </source>
</evidence>
<comment type="caution">
    <text evidence="5">The sequence shown here is derived from an EMBL/GenBank/DDBJ whole genome shotgun (WGS) entry which is preliminary data.</text>
</comment>
<proteinExistence type="predicted"/>
<keyword evidence="6" id="KW-1185">Reference proteome</keyword>
<dbReference type="PROSITE" id="PS51118">
    <property type="entry name" value="HTH_HXLR"/>
    <property type="match status" value="1"/>
</dbReference>
<evidence type="ECO:0000256" key="3">
    <source>
        <dbReference type="ARBA" id="ARBA00023163"/>
    </source>
</evidence>
<dbReference type="AlphaFoldDB" id="A0A9X1DB04"/>
<keyword evidence="3" id="KW-0804">Transcription</keyword>
<dbReference type="SUPFAM" id="SSF55718">
    <property type="entry name" value="SCP-like"/>
    <property type="match status" value="1"/>
</dbReference>
<dbReference type="Pfam" id="PF01638">
    <property type="entry name" value="HxlR"/>
    <property type="match status" value="1"/>
</dbReference>
<keyword evidence="1" id="KW-0805">Transcription regulation</keyword>
<dbReference type="Gene3D" id="3.30.1050.10">
    <property type="entry name" value="SCP2 sterol-binding domain"/>
    <property type="match status" value="1"/>
</dbReference>